<feature type="signal peptide" evidence="2">
    <location>
        <begin position="1"/>
        <end position="26"/>
    </location>
</feature>
<feature type="chain" id="PRO_5039376415" evidence="2">
    <location>
        <begin position="27"/>
        <end position="339"/>
    </location>
</feature>
<dbReference type="Proteomes" id="UP000186040">
    <property type="component" value="Unassembled WGS sequence"/>
</dbReference>
<accession>A0A1Q9LLS5</accession>
<feature type="domain" description="Solute-binding protein family 3/N-terminal" evidence="3">
    <location>
        <begin position="83"/>
        <end position="321"/>
    </location>
</feature>
<gene>
    <name evidence="4" type="ORF">BJP25_18575</name>
</gene>
<evidence type="ECO:0000256" key="2">
    <source>
        <dbReference type="SAM" id="SignalP"/>
    </source>
</evidence>
<keyword evidence="5" id="KW-1185">Reference proteome</keyword>
<dbReference type="RefSeq" id="WP_075975236.1">
    <property type="nucleotide sequence ID" value="NZ_MKQR01000013.1"/>
</dbReference>
<dbReference type="Pfam" id="PF00497">
    <property type="entry name" value="SBP_bac_3"/>
    <property type="match status" value="1"/>
</dbReference>
<dbReference type="InterPro" id="IPR001638">
    <property type="entry name" value="Solute-binding_3/MltF_N"/>
</dbReference>
<protein>
    <submittedName>
        <fullName evidence="4">ABC transporter substrate-binding protein</fullName>
    </submittedName>
</protein>
<name>A0A1Q9LLS5_9PSEU</name>
<dbReference type="Gene3D" id="3.40.190.10">
    <property type="entry name" value="Periplasmic binding protein-like II"/>
    <property type="match status" value="2"/>
</dbReference>
<evidence type="ECO:0000259" key="3">
    <source>
        <dbReference type="SMART" id="SM00062"/>
    </source>
</evidence>
<dbReference type="AlphaFoldDB" id="A0A1Q9LLS5"/>
<evidence type="ECO:0000313" key="5">
    <source>
        <dbReference type="Proteomes" id="UP000186040"/>
    </source>
</evidence>
<keyword evidence="1 2" id="KW-0732">Signal</keyword>
<proteinExistence type="predicted"/>
<dbReference type="PANTHER" id="PTHR35936:SF17">
    <property type="entry name" value="ARGININE-BINDING EXTRACELLULAR PROTEIN ARTP"/>
    <property type="match status" value="1"/>
</dbReference>
<dbReference type="STRING" id="1193682.BJP25_18575"/>
<evidence type="ECO:0000256" key="1">
    <source>
        <dbReference type="ARBA" id="ARBA00022729"/>
    </source>
</evidence>
<dbReference type="SUPFAM" id="SSF53850">
    <property type="entry name" value="Periplasmic binding protein-like II"/>
    <property type="match status" value="1"/>
</dbReference>
<comment type="caution">
    <text evidence="4">The sequence shown here is derived from an EMBL/GenBank/DDBJ whole genome shotgun (WGS) entry which is preliminary data.</text>
</comment>
<reference evidence="4 5" key="1">
    <citation type="submission" date="2016-10" db="EMBL/GenBank/DDBJ databases">
        <title>The Draft Genome Sequence of Actinokineospora bangkokensis 44EHWT reveals the biosynthetic pathway of antifungal compounds Thailandins with unusual extender unit butylmalonyl-CoA.</title>
        <authorList>
            <person name="Greule A."/>
            <person name="Intra B."/>
            <person name="Flemming S."/>
            <person name="Rommel M.G."/>
            <person name="Panbangred W."/>
            <person name="Bechthold A."/>
        </authorList>
    </citation>
    <scope>NUCLEOTIDE SEQUENCE [LARGE SCALE GENOMIC DNA]</scope>
    <source>
        <strain evidence="4 5">44EHW</strain>
    </source>
</reference>
<dbReference type="EMBL" id="MKQR01000013">
    <property type="protein sequence ID" value="OLR92971.1"/>
    <property type="molecule type" value="Genomic_DNA"/>
</dbReference>
<dbReference type="SMART" id="SM00062">
    <property type="entry name" value="PBPb"/>
    <property type="match status" value="1"/>
</dbReference>
<dbReference type="PROSITE" id="PS51257">
    <property type="entry name" value="PROKAR_LIPOPROTEIN"/>
    <property type="match status" value="1"/>
</dbReference>
<dbReference type="PANTHER" id="PTHR35936">
    <property type="entry name" value="MEMBRANE-BOUND LYTIC MUREIN TRANSGLYCOSYLASE F"/>
    <property type="match status" value="1"/>
</dbReference>
<dbReference type="OrthoDB" id="4633994at2"/>
<organism evidence="4 5">
    <name type="scientific">Actinokineospora bangkokensis</name>
    <dbReference type="NCBI Taxonomy" id="1193682"/>
    <lineage>
        <taxon>Bacteria</taxon>
        <taxon>Bacillati</taxon>
        <taxon>Actinomycetota</taxon>
        <taxon>Actinomycetes</taxon>
        <taxon>Pseudonocardiales</taxon>
        <taxon>Pseudonocardiaceae</taxon>
        <taxon>Actinokineospora</taxon>
    </lineage>
</organism>
<evidence type="ECO:0000313" key="4">
    <source>
        <dbReference type="EMBL" id="OLR92971.1"/>
    </source>
</evidence>
<sequence length="339" mass="35932">MSPWRTRLRRAAATLTLAATASTALTACGGEPSAATSTKDAAGNTVVTIAANTDLAPVRLTVPTVESIRASLPQSVRDRGTLVIGVGALPDGFPPLAFVGTDQRTLTGAEPDLGRLVAAVLGLEPDVQNASWQNLFVRLQSGQFDAGFSNITDTEQRKQQGFDFAAYRKDNLGLETLASADWKFDGDYHVLAGKAVAVDTGTNQEKILKEWQAKLQAEGKTLDVRTFGDKNSTFLALQSGRIDAYFAPNPGIAHHVQQTAKTPHPTRSAGSYSGAGETLQGLIAATTKKDNGLVKPLSEAINYLIQNGQYAQWLAAYNLADEAVPTSEVNPPGLPLDNS</sequence>